<dbReference type="Proteomes" id="UP000606044">
    <property type="component" value="Unassembled WGS sequence"/>
</dbReference>
<dbReference type="Gene3D" id="2.40.10.220">
    <property type="entry name" value="predicted glycosyltransferase like domains"/>
    <property type="match status" value="1"/>
</dbReference>
<name>A0A917BUD2_9HYPH</name>
<dbReference type="Pfam" id="PF07238">
    <property type="entry name" value="PilZ"/>
    <property type="match status" value="1"/>
</dbReference>
<evidence type="ECO:0000313" key="2">
    <source>
        <dbReference type="EMBL" id="GGF56232.1"/>
    </source>
</evidence>
<comment type="caution">
    <text evidence="2">The sequence shown here is derived from an EMBL/GenBank/DDBJ whole genome shotgun (WGS) entry which is preliminary data.</text>
</comment>
<accession>A0A917BUD2</accession>
<reference evidence="2" key="1">
    <citation type="journal article" date="2014" name="Int. J. Syst. Evol. Microbiol.">
        <title>Complete genome sequence of Corynebacterium casei LMG S-19264T (=DSM 44701T), isolated from a smear-ripened cheese.</title>
        <authorList>
            <consortium name="US DOE Joint Genome Institute (JGI-PGF)"/>
            <person name="Walter F."/>
            <person name="Albersmeier A."/>
            <person name="Kalinowski J."/>
            <person name="Ruckert C."/>
        </authorList>
    </citation>
    <scope>NUCLEOTIDE SEQUENCE</scope>
    <source>
        <strain evidence="2">CCM 7897</strain>
    </source>
</reference>
<keyword evidence="3" id="KW-1185">Reference proteome</keyword>
<gene>
    <name evidence="2" type="ORF">GCM10007301_14810</name>
</gene>
<dbReference type="EMBL" id="BMCT01000001">
    <property type="protein sequence ID" value="GGF56232.1"/>
    <property type="molecule type" value="Genomic_DNA"/>
</dbReference>
<dbReference type="GO" id="GO:0035438">
    <property type="term" value="F:cyclic-di-GMP binding"/>
    <property type="evidence" value="ECO:0007669"/>
    <property type="project" value="InterPro"/>
</dbReference>
<evidence type="ECO:0000313" key="3">
    <source>
        <dbReference type="Proteomes" id="UP000606044"/>
    </source>
</evidence>
<proteinExistence type="predicted"/>
<organism evidence="2 3">
    <name type="scientific">Azorhizobium oxalatiphilum</name>
    <dbReference type="NCBI Taxonomy" id="980631"/>
    <lineage>
        <taxon>Bacteria</taxon>
        <taxon>Pseudomonadati</taxon>
        <taxon>Pseudomonadota</taxon>
        <taxon>Alphaproteobacteria</taxon>
        <taxon>Hyphomicrobiales</taxon>
        <taxon>Xanthobacteraceae</taxon>
        <taxon>Azorhizobium</taxon>
    </lineage>
</organism>
<dbReference type="SUPFAM" id="SSF141371">
    <property type="entry name" value="PilZ domain-like"/>
    <property type="match status" value="1"/>
</dbReference>
<reference evidence="2" key="2">
    <citation type="submission" date="2020-09" db="EMBL/GenBank/DDBJ databases">
        <authorList>
            <person name="Sun Q."/>
            <person name="Sedlacek I."/>
        </authorList>
    </citation>
    <scope>NUCLEOTIDE SEQUENCE</scope>
    <source>
        <strain evidence="2">CCM 7897</strain>
    </source>
</reference>
<dbReference type="AlphaFoldDB" id="A0A917BUD2"/>
<dbReference type="RefSeq" id="WP_188576750.1">
    <property type="nucleotide sequence ID" value="NZ_BMCT01000001.1"/>
</dbReference>
<evidence type="ECO:0000259" key="1">
    <source>
        <dbReference type="Pfam" id="PF07238"/>
    </source>
</evidence>
<dbReference type="InterPro" id="IPR009875">
    <property type="entry name" value="PilZ_domain"/>
</dbReference>
<protein>
    <recommendedName>
        <fullName evidence="1">PilZ domain-containing protein</fullName>
    </recommendedName>
</protein>
<sequence>MLQRQIVHVSPWAAAQFQQVNRRKSKRFPTAQRAWIMNNGEKLCFCEIVDMSAGGAQIKISRPERFPAEFNILIVGDTYMKSVPVSVRWRDGDRMGVLFCSNGVFL</sequence>
<feature type="domain" description="PilZ" evidence="1">
    <location>
        <begin position="21"/>
        <end position="99"/>
    </location>
</feature>